<evidence type="ECO:0000256" key="6">
    <source>
        <dbReference type="PROSITE-ProRule" id="PRU01016"/>
    </source>
</evidence>
<evidence type="ECO:0000256" key="1">
    <source>
        <dbReference type="ARBA" id="ARBA00011975"/>
    </source>
</evidence>
<accession>A0ABR9VR75</accession>
<dbReference type="Gene3D" id="3.40.50.150">
    <property type="entry name" value="Vaccinia Virus protein VP39"/>
    <property type="match status" value="1"/>
</dbReference>
<evidence type="ECO:0000256" key="5">
    <source>
        <dbReference type="ARBA" id="ARBA00022747"/>
    </source>
</evidence>
<sequence length="281" mass="30549">MPGDRQVTNIAPTLTKLSTARSSSHGTLKHLDLFAGCGGFTLAAEQTGGKVATTQFVEIDPDCHTILSHHWPHIPIHADIRDYYPSPGQFDLVTAGFPCTGTSGAGTKTGLHHPESALFREVLRIIAQCHPQFVVIEQPLGVIHRGLRAILGGLRMVGYQSEIEIISAQELGAGHRRERLFVVSYPYGLFGHLPSSWVEQIGAMVEEQRANSQWLTVERNRLCPDSGLSFSLVSGLGPQFCIVPTGTPGRIKARKLAGRTVTPGQASIPLKRILYLHSLIP</sequence>
<comment type="caution">
    <text evidence="7">The sequence shown here is derived from an EMBL/GenBank/DDBJ whole genome shotgun (WGS) entry which is preliminary data.</text>
</comment>
<keyword evidence="8" id="KW-1185">Reference proteome</keyword>
<proteinExistence type="inferred from homology"/>
<dbReference type="InterPro" id="IPR029063">
    <property type="entry name" value="SAM-dependent_MTases_sf"/>
</dbReference>
<dbReference type="Proteomes" id="UP000658720">
    <property type="component" value="Unassembled WGS sequence"/>
</dbReference>
<keyword evidence="4 6" id="KW-0949">S-adenosyl-L-methionine</keyword>
<evidence type="ECO:0000313" key="8">
    <source>
        <dbReference type="Proteomes" id="UP000658720"/>
    </source>
</evidence>
<dbReference type="PANTHER" id="PTHR10629:SF52">
    <property type="entry name" value="DNA (CYTOSINE-5)-METHYLTRANSFERASE 1"/>
    <property type="match status" value="1"/>
</dbReference>
<dbReference type="GO" id="GO:0032259">
    <property type="term" value="P:methylation"/>
    <property type="evidence" value="ECO:0007669"/>
    <property type="project" value="UniProtKB-KW"/>
</dbReference>
<dbReference type="SUPFAM" id="SSF53335">
    <property type="entry name" value="S-adenosyl-L-methionine-dependent methyltransferases"/>
    <property type="match status" value="1"/>
</dbReference>
<organism evidence="7 8">
    <name type="scientific">Synechocystis salina LEGE 00031</name>
    <dbReference type="NCBI Taxonomy" id="1828736"/>
    <lineage>
        <taxon>Bacteria</taxon>
        <taxon>Bacillati</taxon>
        <taxon>Cyanobacteriota</taxon>
        <taxon>Cyanophyceae</taxon>
        <taxon>Synechococcales</taxon>
        <taxon>Merismopediaceae</taxon>
        <taxon>Synechocystis</taxon>
    </lineage>
</organism>
<evidence type="ECO:0000256" key="4">
    <source>
        <dbReference type="ARBA" id="ARBA00022691"/>
    </source>
</evidence>
<reference evidence="7 8" key="1">
    <citation type="submission" date="2020-10" db="EMBL/GenBank/DDBJ databases">
        <authorList>
            <person name="Castelo-Branco R."/>
            <person name="Eusebio N."/>
            <person name="Adriana R."/>
            <person name="Vieira A."/>
            <person name="Brugerolle De Fraissinette N."/>
            <person name="Rezende De Castro R."/>
            <person name="Schneider M.P."/>
            <person name="Vasconcelos V."/>
            <person name="Leao P.N."/>
        </authorList>
    </citation>
    <scope>NUCLEOTIDE SEQUENCE [LARGE SCALE GENOMIC DNA]</scope>
    <source>
        <strain evidence="7 8">LEGE 00031</strain>
    </source>
</reference>
<name>A0ABR9VR75_9SYNC</name>
<comment type="similarity">
    <text evidence="6">Belongs to the class I-like SAM-binding methyltransferase superfamily. C5-methyltransferase family.</text>
</comment>
<protein>
    <recommendedName>
        <fullName evidence="1">DNA (cytosine-5-)-methyltransferase</fullName>
        <ecNumber evidence="1">2.1.1.37</ecNumber>
    </recommendedName>
</protein>
<dbReference type="Pfam" id="PF00145">
    <property type="entry name" value="DNA_methylase"/>
    <property type="match status" value="1"/>
</dbReference>
<dbReference type="EMBL" id="JADEVV010000019">
    <property type="protein sequence ID" value="MBE9253852.1"/>
    <property type="molecule type" value="Genomic_DNA"/>
</dbReference>
<dbReference type="GO" id="GO:0008168">
    <property type="term" value="F:methyltransferase activity"/>
    <property type="evidence" value="ECO:0007669"/>
    <property type="project" value="UniProtKB-KW"/>
</dbReference>
<evidence type="ECO:0000256" key="3">
    <source>
        <dbReference type="ARBA" id="ARBA00022679"/>
    </source>
</evidence>
<dbReference type="PROSITE" id="PS51679">
    <property type="entry name" value="SAM_MT_C5"/>
    <property type="match status" value="1"/>
</dbReference>
<dbReference type="InterPro" id="IPR001525">
    <property type="entry name" value="C5_MeTfrase"/>
</dbReference>
<dbReference type="PANTHER" id="PTHR10629">
    <property type="entry name" value="CYTOSINE-SPECIFIC METHYLTRANSFERASE"/>
    <property type="match status" value="1"/>
</dbReference>
<evidence type="ECO:0000313" key="7">
    <source>
        <dbReference type="EMBL" id="MBE9253852.1"/>
    </source>
</evidence>
<keyword evidence="3 6" id="KW-0808">Transferase</keyword>
<gene>
    <name evidence="7" type="ORF">IQ217_08340</name>
</gene>
<keyword evidence="5" id="KW-0680">Restriction system</keyword>
<evidence type="ECO:0000256" key="2">
    <source>
        <dbReference type="ARBA" id="ARBA00022603"/>
    </source>
</evidence>
<dbReference type="EC" id="2.1.1.37" evidence="1"/>
<feature type="active site" evidence="6">
    <location>
        <position position="99"/>
    </location>
</feature>
<dbReference type="PRINTS" id="PR00105">
    <property type="entry name" value="C5METTRFRASE"/>
</dbReference>
<dbReference type="InterPro" id="IPR050390">
    <property type="entry name" value="C5-Methyltransferase"/>
</dbReference>
<keyword evidence="2 6" id="KW-0489">Methyltransferase</keyword>
<dbReference type="RefSeq" id="WP_194019590.1">
    <property type="nucleotide sequence ID" value="NZ_JADEVV010000019.1"/>
</dbReference>